<dbReference type="Proteomes" id="UP000249248">
    <property type="component" value="Unassembled WGS sequence"/>
</dbReference>
<proteinExistence type="predicted"/>
<dbReference type="InterPro" id="IPR011659">
    <property type="entry name" value="WD40"/>
</dbReference>
<dbReference type="InterPro" id="IPR051417">
    <property type="entry name" value="SDr/BOS_complex"/>
</dbReference>
<dbReference type="InterPro" id="IPR036737">
    <property type="entry name" value="OmpA-like_sf"/>
</dbReference>
<dbReference type="OrthoDB" id="9782229at2"/>
<keyword evidence="1" id="KW-0732">Signal</keyword>
<dbReference type="InterPro" id="IPR006665">
    <property type="entry name" value="OmpA-like"/>
</dbReference>
<dbReference type="PANTHER" id="PTHR23303">
    <property type="entry name" value="CARBOXYPEPTIDASE REGULATORY REGION-CONTAINING"/>
    <property type="match status" value="1"/>
</dbReference>
<sequence>MKIVLSLYIILLIAAFGYGQGHIKLVTNYTGEVRKIPGINTSQQDFSAILHDGMVYFASAREPNMINYHENNWSNTHKINMYKGEIKNINQFYDVSTSNITPFFEIQDEYTHVGPISFSVTGDSLFFTKVPRKLIDRKIRVLKPQIYLLKRVNGIWEKNSQLLPFNNPLYSFGHPYFDSKTQTLYFSSNKKGGKGGKDIYQVAIKDGQWEAPVGVKNVNTTANEVFPFVDHEGTIFFSSDKNQGKGGLDVYFLVKNTLESYNVEYLNSSADDFGLFIFESGNFGFLSSNRDGNDDLFLISIKKERNIKNGLFGKLKYRKLNEKIEQPLTVHLLNENRESIQNTLVDENGEFEFFDLKNERDYIVKAKSKTELELVIYDNEGNPDERLLADDNDEFIYRMVDMNDIGDLNLLQIQTDGTAKMAGRFLYEDNIHKDPGVLTVNLLDENGQIAHTILADSMGYFTFKDLPADKNYIIQLEEKNKALTLVIFNETNKIVERLKDDGSGNYLFRKLKVLRINSAKNKNYLREEAFTFGTDFINGDFDKNGNDFISNEGVQVFVYNENNELVDTIFADANGEFKYRKLSGIENYIFKLSELDEQIDMSAFSLKIVDENGDFLKEILSNNSGEFEYRSLDFINVNSAVTMNILEEGSFDLFSDLNQYGGQLKRKDGKSFPVAGIQINVYDKNNVLQVTKSIDADGSFNFDDREDIEGYRFEIINAPADLNLGDLSIAINDFDGELLTEIVANENGEFVFNKLDAIQSKIDKMSNLEENFELIFEISGNYDYDDKEGYFKNKLKVLAYDGNGNLIGEVYTDEKGRFAFRKLPGVSSVLFKLADLEESYDLSKFSLFVEGEDGKQLAKLRSSEKGFFVYKPMGFATPLPLELKEQMDESNHDKIFGNSALDLSSDIESLYYGSNKTQPNSSDLIKLEKMLILMEINTNSTLEINSYADSRASDKYNLILSERRGEWIKSYLVGKGIGENRIVINAYGEGKLVNDCGDGVDCLDKLHALNRRSEVRLIN</sequence>
<name>A0A2W1MWI6_9FLAO</name>
<keyword evidence="5" id="KW-1185">Reference proteome</keyword>
<evidence type="ECO:0000256" key="1">
    <source>
        <dbReference type="ARBA" id="ARBA00022729"/>
    </source>
</evidence>
<accession>A0A2W1MWI6</accession>
<evidence type="ECO:0000313" key="4">
    <source>
        <dbReference type="EMBL" id="PZE16227.1"/>
    </source>
</evidence>
<dbReference type="Pfam" id="PF07676">
    <property type="entry name" value="PD40"/>
    <property type="match status" value="1"/>
</dbReference>
<dbReference type="GO" id="GO:0016020">
    <property type="term" value="C:membrane"/>
    <property type="evidence" value="ECO:0007669"/>
    <property type="project" value="UniProtKB-UniRule"/>
</dbReference>
<dbReference type="PROSITE" id="PS51123">
    <property type="entry name" value="OMPA_2"/>
    <property type="match status" value="1"/>
</dbReference>
<feature type="domain" description="OmpA-like" evidence="3">
    <location>
        <begin position="899"/>
        <end position="1019"/>
    </location>
</feature>
<organism evidence="4 5">
    <name type="scientific">Putridiphycobacter roseus</name>
    <dbReference type="NCBI Taxonomy" id="2219161"/>
    <lineage>
        <taxon>Bacteria</taxon>
        <taxon>Pseudomonadati</taxon>
        <taxon>Bacteroidota</taxon>
        <taxon>Flavobacteriia</taxon>
        <taxon>Flavobacteriales</taxon>
        <taxon>Crocinitomicaceae</taxon>
        <taxon>Putridiphycobacter</taxon>
    </lineage>
</organism>
<evidence type="ECO:0000256" key="2">
    <source>
        <dbReference type="PROSITE-ProRule" id="PRU00473"/>
    </source>
</evidence>
<dbReference type="SUPFAM" id="SSF103088">
    <property type="entry name" value="OmpA-like"/>
    <property type="match status" value="1"/>
</dbReference>
<gene>
    <name evidence="4" type="ORF">DNU06_13950</name>
</gene>
<evidence type="ECO:0000259" key="3">
    <source>
        <dbReference type="PROSITE" id="PS51123"/>
    </source>
</evidence>
<dbReference type="RefSeq" id="WP_111064112.1">
    <property type="nucleotide sequence ID" value="NZ_JBHUCU010000037.1"/>
</dbReference>
<dbReference type="CDD" id="cd07185">
    <property type="entry name" value="OmpA_C-like"/>
    <property type="match status" value="1"/>
</dbReference>
<dbReference type="Pfam" id="PF00691">
    <property type="entry name" value="OmpA"/>
    <property type="match status" value="1"/>
</dbReference>
<dbReference type="SUPFAM" id="SSF82171">
    <property type="entry name" value="DPP6 N-terminal domain-like"/>
    <property type="match status" value="1"/>
</dbReference>
<dbReference type="Gene3D" id="3.30.1330.60">
    <property type="entry name" value="OmpA-like domain"/>
    <property type="match status" value="1"/>
</dbReference>
<dbReference type="PANTHER" id="PTHR23303:SF14">
    <property type="entry name" value="BOS COMPLEX SUBUNIT NOMO1-RELATED"/>
    <property type="match status" value="1"/>
</dbReference>
<dbReference type="EMBL" id="QKSB01000010">
    <property type="protein sequence ID" value="PZE16227.1"/>
    <property type="molecule type" value="Genomic_DNA"/>
</dbReference>
<dbReference type="AlphaFoldDB" id="A0A2W1MWI6"/>
<keyword evidence="2" id="KW-0472">Membrane</keyword>
<protein>
    <recommendedName>
        <fullName evidence="3">OmpA-like domain-containing protein</fullName>
    </recommendedName>
</protein>
<comment type="caution">
    <text evidence="4">The sequence shown here is derived from an EMBL/GenBank/DDBJ whole genome shotgun (WGS) entry which is preliminary data.</text>
</comment>
<evidence type="ECO:0000313" key="5">
    <source>
        <dbReference type="Proteomes" id="UP000249248"/>
    </source>
</evidence>
<reference evidence="4 5" key="1">
    <citation type="submission" date="2018-06" db="EMBL/GenBank/DDBJ databases">
        <title>The draft genome sequence of Crocinitomix sp. SM1701.</title>
        <authorList>
            <person name="Zhang X."/>
        </authorList>
    </citation>
    <scope>NUCLEOTIDE SEQUENCE [LARGE SCALE GENOMIC DNA]</scope>
    <source>
        <strain evidence="4 5">SM1701</strain>
    </source>
</reference>